<dbReference type="AlphaFoldDB" id="A0A1W2DSD2"/>
<sequence>MTYVDTHHHLILRDRLGYAWTSGIAELESRNFTLDDYAADTSGRVAQSFFMETGVDDADYKEEARFIAGQIDQGRFAGQIASCRLAERDFEAWLDECGDLGVRAFRQILHVVPDTVSDDPMFRANLALMGRRGYPFDLCLRADQLRIGVELAQANPSMRFILNHCGNPDIASGGFDAWANALARFKGLETVAIKLSGITANARQDQQSDAVMFPYMRRVIDIFGPERVVWGSDWPVCNTGMGLPSWIATCDRFLSAYSPSEAADIRMNNALRLYGGALAN</sequence>
<name>A0A1W2DSD2_9RHOB</name>
<proteinExistence type="inferred from homology"/>
<dbReference type="PANTHER" id="PTHR43569">
    <property type="entry name" value="AMIDOHYDROLASE"/>
    <property type="match status" value="1"/>
</dbReference>
<keyword evidence="3" id="KW-0378">Hydrolase</keyword>
<evidence type="ECO:0000259" key="2">
    <source>
        <dbReference type="Pfam" id="PF04909"/>
    </source>
</evidence>
<dbReference type="Pfam" id="PF04909">
    <property type="entry name" value="Amidohydro_2"/>
    <property type="match status" value="1"/>
</dbReference>
<dbReference type="Gene3D" id="3.20.20.140">
    <property type="entry name" value="Metal-dependent hydrolases"/>
    <property type="match status" value="1"/>
</dbReference>
<reference evidence="3 4" key="1">
    <citation type="submission" date="2017-04" db="EMBL/GenBank/DDBJ databases">
        <authorList>
            <person name="Afonso C.L."/>
            <person name="Miller P.J."/>
            <person name="Scott M.A."/>
            <person name="Spackman E."/>
            <person name="Goraichik I."/>
            <person name="Dimitrov K.M."/>
            <person name="Suarez D.L."/>
            <person name="Swayne D.E."/>
        </authorList>
    </citation>
    <scope>NUCLEOTIDE SEQUENCE [LARGE SCALE GENOMIC DNA]</scope>
    <source>
        <strain evidence="3 4">CGMCC 1.12644</strain>
    </source>
</reference>
<gene>
    <name evidence="3" type="ORF">SAMN06295998_11758</name>
</gene>
<dbReference type="PANTHER" id="PTHR43569:SF2">
    <property type="entry name" value="AMIDOHYDROLASE-RELATED DOMAIN-CONTAINING PROTEIN"/>
    <property type="match status" value="1"/>
</dbReference>
<accession>A0A1W2DSD2</accession>
<dbReference type="EMBL" id="FWYD01000017">
    <property type="protein sequence ID" value="SMD00309.1"/>
    <property type="molecule type" value="Genomic_DNA"/>
</dbReference>
<protein>
    <submittedName>
        <fullName evidence="3">Predicted metal-dependent hydrolase, TIM-barrel fold</fullName>
    </submittedName>
</protein>
<dbReference type="GO" id="GO:0016787">
    <property type="term" value="F:hydrolase activity"/>
    <property type="evidence" value="ECO:0007669"/>
    <property type="project" value="UniProtKB-KW"/>
</dbReference>
<evidence type="ECO:0000313" key="3">
    <source>
        <dbReference type="EMBL" id="SMD00309.1"/>
    </source>
</evidence>
<evidence type="ECO:0000256" key="1">
    <source>
        <dbReference type="ARBA" id="ARBA00038310"/>
    </source>
</evidence>
<dbReference type="Proteomes" id="UP000192330">
    <property type="component" value="Unassembled WGS sequence"/>
</dbReference>
<feature type="domain" description="Amidohydrolase-related" evidence="2">
    <location>
        <begin position="4"/>
        <end position="275"/>
    </location>
</feature>
<dbReference type="InterPro" id="IPR052350">
    <property type="entry name" value="Metallo-dep_Lactonases"/>
</dbReference>
<comment type="similarity">
    <text evidence="1">Belongs to the metallo-dependent hydrolases superfamily.</text>
</comment>
<dbReference type="RefSeq" id="WP_179141519.1">
    <property type="nucleotide sequence ID" value="NZ_FWYD01000017.1"/>
</dbReference>
<evidence type="ECO:0000313" key="4">
    <source>
        <dbReference type="Proteomes" id="UP000192330"/>
    </source>
</evidence>
<dbReference type="InterPro" id="IPR032466">
    <property type="entry name" value="Metal_Hydrolase"/>
</dbReference>
<keyword evidence="4" id="KW-1185">Reference proteome</keyword>
<dbReference type="SUPFAM" id="SSF51556">
    <property type="entry name" value="Metallo-dependent hydrolases"/>
    <property type="match status" value="1"/>
</dbReference>
<dbReference type="STRING" id="1387277.SAMN06295998_11758"/>
<organism evidence="3 4">
    <name type="scientific">Primorskyibacter flagellatus</name>
    <dbReference type="NCBI Taxonomy" id="1387277"/>
    <lineage>
        <taxon>Bacteria</taxon>
        <taxon>Pseudomonadati</taxon>
        <taxon>Pseudomonadota</taxon>
        <taxon>Alphaproteobacteria</taxon>
        <taxon>Rhodobacterales</taxon>
        <taxon>Roseobacteraceae</taxon>
        <taxon>Primorskyibacter</taxon>
    </lineage>
</organism>
<dbReference type="InterPro" id="IPR006680">
    <property type="entry name" value="Amidohydro-rel"/>
</dbReference>